<gene>
    <name evidence="2" type="ORF">VP01_1609g5</name>
</gene>
<dbReference type="VEuPathDB" id="FungiDB:VP01_1609g5"/>
<sequence length="568" mass="64037">MVLNLSTPYPISIYICLYSPKHHLLIHVDMRNSTNESSTFLKSNTTTHFEIQISRKGNFKKGSKPFHTQPMKAQHFSNQTQPHIFFPQRNFQSLLSQLSLVTPSFSGKHDNKPFCLTPLSQPEQFLPLPLLSSLLSSCTLFSAYISSCTFLILFSFSSPFPCLLSSLNLSEATFDSIEFIRHTSSNLLLKLELVILETDLRYLTPHLQTSPWALWPTKSSLVLWFISILISYPPTQSTIKFPNKTDFLIQPKIDLTSLPTLSCFYSLFFFESPTNLTKPIGSLIHFLLSLSKKRDQSLLLPLSLAYLSHQVLASTVWVHMYVKDTDSSIMIGNVFILTCCSHVVVVAAADAACKLHYELIDPKMSVVSALPHAAFHKGSTHRLLFGPTTFGRMRQLKVSLKSHSSKRPTIRRLVNFEKETWLSFFSTLLPSKQPSNFRHLTNLPCHLLTLFTLITAISICFNPCLSRRVVIPASPHSNSNTLLFCVAGTLARENLRATNSLSTDPDFQARQKTKHPTQPGSTVISPGILPSPLLLEPIHELSVRGITYSYCDLDHFFVIIFLPPHLFQ</sequence>
<evidence type="ECO:0000313" key="3">
    <source>
        <dbReference type="Proteomes" id="UP000037035"/>
    </source>
</evidence>
<accession>A0A0L6VH51</accession>
<name>A0A0L6VH51_9BASI</name>
<evidence type="ECO:0000256" key="1">
    <source>
        <dbReference type="SAM" id="MobiDB-lite"/>
    </source>
</evidence>
<dbReference type="Proteomes" id="UP000037035">
    <property type="component" value="Unassembled WGS sequence"/>
</dbReference>
<dbReference type="AlphaFoldDB" id="A0A0L6VH51"/>
<evidence type="ECO:0000313" key="2">
    <source>
        <dbReference type="EMBL" id="KNZ60111.1"/>
    </source>
</evidence>
<protein>
    <submittedName>
        <fullName evidence="2">Uncharacterized protein</fullName>
    </submittedName>
</protein>
<dbReference type="EMBL" id="LAVV01006403">
    <property type="protein sequence ID" value="KNZ60111.1"/>
    <property type="molecule type" value="Genomic_DNA"/>
</dbReference>
<proteinExistence type="predicted"/>
<comment type="caution">
    <text evidence="2">The sequence shown here is derived from an EMBL/GenBank/DDBJ whole genome shotgun (WGS) entry which is preliminary data.</text>
</comment>
<organism evidence="2 3">
    <name type="scientific">Puccinia sorghi</name>
    <dbReference type="NCBI Taxonomy" id="27349"/>
    <lineage>
        <taxon>Eukaryota</taxon>
        <taxon>Fungi</taxon>
        <taxon>Dikarya</taxon>
        <taxon>Basidiomycota</taxon>
        <taxon>Pucciniomycotina</taxon>
        <taxon>Pucciniomycetes</taxon>
        <taxon>Pucciniales</taxon>
        <taxon>Pucciniaceae</taxon>
        <taxon>Puccinia</taxon>
    </lineage>
</organism>
<reference evidence="2 3" key="1">
    <citation type="submission" date="2015-08" db="EMBL/GenBank/DDBJ databases">
        <title>Next Generation Sequencing and Analysis of the Genome of Puccinia sorghi L Schw, the Causal Agent of Maize Common Rust.</title>
        <authorList>
            <person name="Rochi L."/>
            <person name="Burguener G."/>
            <person name="Darino M."/>
            <person name="Turjanski A."/>
            <person name="Kreff E."/>
            <person name="Dieguez M.J."/>
            <person name="Sacco F."/>
        </authorList>
    </citation>
    <scope>NUCLEOTIDE SEQUENCE [LARGE SCALE GENOMIC DNA]</scope>
    <source>
        <strain evidence="2 3">RO10H11247</strain>
    </source>
</reference>
<keyword evidence="3" id="KW-1185">Reference proteome</keyword>
<feature type="region of interest" description="Disordered" evidence="1">
    <location>
        <begin position="501"/>
        <end position="525"/>
    </location>
</feature>